<dbReference type="PANTHER" id="PTHR11439:SF524">
    <property type="entry name" value="RNA-DIRECTED DNA POLYMERASE, PROTEIN KINASE RLK-PELLE-DLSV FAMILY"/>
    <property type="match status" value="1"/>
</dbReference>
<dbReference type="CDD" id="cd09272">
    <property type="entry name" value="RNase_HI_RT_Ty1"/>
    <property type="match status" value="1"/>
</dbReference>
<accession>A0A699KBP2</accession>
<protein>
    <submittedName>
        <fullName evidence="1">Uncharacterized protein</fullName>
    </submittedName>
</protein>
<sequence length="129" mass="14870">MPDPREPHILALKRILRYVHGTLDYGLQLFFSSIMDLVAYSDADWVGGLTTRISTSEVEYRGVANVELRLVGCVIYYRIKHIEIDIHFFRDLVAAGQVRVLHVPSRYQYVDIFKKALPSALFKQFSPNI</sequence>
<gene>
    <name evidence="1" type="ORF">Tci_655266</name>
</gene>
<organism evidence="1">
    <name type="scientific">Tanacetum cinerariifolium</name>
    <name type="common">Dalmatian daisy</name>
    <name type="synonym">Chrysanthemum cinerariifolium</name>
    <dbReference type="NCBI Taxonomy" id="118510"/>
    <lineage>
        <taxon>Eukaryota</taxon>
        <taxon>Viridiplantae</taxon>
        <taxon>Streptophyta</taxon>
        <taxon>Embryophyta</taxon>
        <taxon>Tracheophyta</taxon>
        <taxon>Spermatophyta</taxon>
        <taxon>Magnoliopsida</taxon>
        <taxon>eudicotyledons</taxon>
        <taxon>Gunneridae</taxon>
        <taxon>Pentapetalae</taxon>
        <taxon>asterids</taxon>
        <taxon>campanulids</taxon>
        <taxon>Asterales</taxon>
        <taxon>Asteraceae</taxon>
        <taxon>Asteroideae</taxon>
        <taxon>Anthemideae</taxon>
        <taxon>Anthemidinae</taxon>
        <taxon>Tanacetum</taxon>
    </lineage>
</organism>
<dbReference type="PANTHER" id="PTHR11439">
    <property type="entry name" value="GAG-POL-RELATED RETROTRANSPOSON"/>
    <property type="match status" value="1"/>
</dbReference>
<comment type="caution">
    <text evidence="1">The sequence shown here is derived from an EMBL/GenBank/DDBJ whole genome shotgun (WGS) entry which is preliminary data.</text>
</comment>
<evidence type="ECO:0000313" key="1">
    <source>
        <dbReference type="EMBL" id="GFA83294.1"/>
    </source>
</evidence>
<dbReference type="EMBL" id="BKCJ010496623">
    <property type="protein sequence ID" value="GFA83294.1"/>
    <property type="molecule type" value="Genomic_DNA"/>
</dbReference>
<reference evidence="1" key="1">
    <citation type="journal article" date="2019" name="Sci. Rep.">
        <title>Draft genome of Tanacetum cinerariifolium, the natural source of mosquito coil.</title>
        <authorList>
            <person name="Yamashiro T."/>
            <person name="Shiraishi A."/>
            <person name="Satake H."/>
            <person name="Nakayama K."/>
        </authorList>
    </citation>
    <scope>NUCLEOTIDE SEQUENCE</scope>
</reference>
<dbReference type="AlphaFoldDB" id="A0A699KBP2"/>
<proteinExistence type="predicted"/>
<name>A0A699KBP2_TANCI</name>